<accession>G0NXH2</accession>
<dbReference type="Pfam" id="PF01607">
    <property type="entry name" value="CBM_14"/>
    <property type="match status" value="1"/>
</dbReference>
<evidence type="ECO:0000313" key="5">
    <source>
        <dbReference type="Proteomes" id="UP000008068"/>
    </source>
</evidence>
<keyword evidence="2" id="KW-0732">Signal</keyword>
<feature type="region of interest" description="Disordered" evidence="1">
    <location>
        <begin position="40"/>
        <end position="61"/>
    </location>
</feature>
<dbReference type="InParanoid" id="G0NXH2"/>
<feature type="signal peptide" evidence="2">
    <location>
        <begin position="1"/>
        <end position="19"/>
    </location>
</feature>
<reference evidence="5" key="1">
    <citation type="submission" date="2011-07" db="EMBL/GenBank/DDBJ databases">
        <authorList>
            <consortium name="Caenorhabditis brenneri Sequencing and Analysis Consortium"/>
            <person name="Wilson R.K."/>
        </authorList>
    </citation>
    <scope>NUCLEOTIDE SEQUENCE [LARGE SCALE GENOMIC DNA]</scope>
    <source>
        <strain evidence="5">PB2801</strain>
    </source>
</reference>
<evidence type="ECO:0000259" key="3">
    <source>
        <dbReference type="PROSITE" id="PS50940"/>
    </source>
</evidence>
<feature type="domain" description="Chitin-binding type-2" evidence="3">
    <location>
        <begin position="264"/>
        <end position="320"/>
    </location>
</feature>
<sequence length="419" mass="48358">MRIPLAVLSFFILVSELLGSLDLHEELSIRHTLEEVLDEHAPPSIKPQEPEKYDPKASSYAAPQSTLNDRMFKSVEEYPDGYTGYHCSIIGNFRYTMELCSKHVWECIDGKLFKKTCPGSLVFWFKEEVCAFPDFEPTCNYYEAHHRGPNWPMKFVHAARVKNKTYNPLMITTDCTKESSGFFALKECFPSFIYCSAGKLKLQPCFALTGENTVFDERIKNCVSMEACKAPLKDNEPGRSEIVLPLSDEQETIANRRFTPFLITTDCRNKKHIQYNYEIGKCHQNYLNCAYGERMIESCPIGEAFSLRKEGCIKMDECEETWDQWREPLHPFYPPGYRYTPVPLPQEHPFSFYRKPEEIVLVSTLEECVGKKNGNYAMSPCHAEYMNCSSNTGKILKCSEGFVFSRRFMECVGKEFCQE</sequence>
<feature type="domain" description="Chitin-binding type-2" evidence="3">
    <location>
        <begin position="365"/>
        <end position="419"/>
    </location>
</feature>
<dbReference type="InterPro" id="IPR036508">
    <property type="entry name" value="Chitin-bd_dom_sf"/>
</dbReference>
<dbReference type="GO" id="GO:0005576">
    <property type="term" value="C:extracellular region"/>
    <property type="evidence" value="ECO:0007669"/>
    <property type="project" value="InterPro"/>
</dbReference>
<keyword evidence="5" id="KW-1185">Reference proteome</keyword>
<dbReference type="InterPro" id="IPR002557">
    <property type="entry name" value="Chitin-bd_dom"/>
</dbReference>
<dbReference type="AlphaFoldDB" id="G0NXH2"/>
<dbReference type="EMBL" id="GL379972">
    <property type="protein sequence ID" value="EGT39531.1"/>
    <property type="molecule type" value="Genomic_DNA"/>
</dbReference>
<evidence type="ECO:0000256" key="1">
    <source>
        <dbReference type="SAM" id="MobiDB-lite"/>
    </source>
</evidence>
<dbReference type="SMART" id="SM00494">
    <property type="entry name" value="ChtBD2"/>
    <property type="match status" value="4"/>
</dbReference>
<dbReference type="PROSITE" id="PS50940">
    <property type="entry name" value="CHIT_BIND_II"/>
    <property type="match status" value="3"/>
</dbReference>
<proteinExistence type="predicted"/>
<protein>
    <recommendedName>
        <fullName evidence="3">Chitin-binding type-2 domain-containing protein</fullName>
    </recommendedName>
</protein>
<evidence type="ECO:0000256" key="2">
    <source>
        <dbReference type="SAM" id="SignalP"/>
    </source>
</evidence>
<organism evidence="5">
    <name type="scientific">Caenorhabditis brenneri</name>
    <name type="common">Nematode worm</name>
    <dbReference type="NCBI Taxonomy" id="135651"/>
    <lineage>
        <taxon>Eukaryota</taxon>
        <taxon>Metazoa</taxon>
        <taxon>Ecdysozoa</taxon>
        <taxon>Nematoda</taxon>
        <taxon>Chromadorea</taxon>
        <taxon>Rhabditida</taxon>
        <taxon>Rhabditina</taxon>
        <taxon>Rhabditomorpha</taxon>
        <taxon>Rhabditoidea</taxon>
        <taxon>Rhabditidae</taxon>
        <taxon>Peloderinae</taxon>
        <taxon>Caenorhabditis</taxon>
    </lineage>
</organism>
<feature type="domain" description="Chitin-binding type-2" evidence="3">
    <location>
        <begin position="84"/>
        <end position="141"/>
    </location>
</feature>
<dbReference type="GO" id="GO:0008061">
    <property type="term" value="F:chitin binding"/>
    <property type="evidence" value="ECO:0007669"/>
    <property type="project" value="InterPro"/>
</dbReference>
<evidence type="ECO:0000313" key="4">
    <source>
        <dbReference type="EMBL" id="EGT39531.1"/>
    </source>
</evidence>
<dbReference type="STRING" id="135651.G0NXH2"/>
<dbReference type="HOGENOM" id="CLU_728095_0_0_1"/>
<feature type="chain" id="PRO_5003406461" description="Chitin-binding type-2 domain-containing protein" evidence="2">
    <location>
        <begin position="20"/>
        <end position="419"/>
    </location>
</feature>
<name>G0NXH2_CAEBE</name>
<dbReference type="SUPFAM" id="SSF57625">
    <property type="entry name" value="Invertebrate chitin-binding proteins"/>
    <property type="match status" value="4"/>
</dbReference>
<dbReference type="Proteomes" id="UP000008068">
    <property type="component" value="Unassembled WGS sequence"/>
</dbReference>
<gene>
    <name evidence="4" type="ORF">CAEBREN_12858</name>
</gene>